<evidence type="ECO:0000313" key="1">
    <source>
        <dbReference type="EMBL" id="TFK59126.1"/>
    </source>
</evidence>
<protein>
    <submittedName>
        <fullName evidence="1">Uncharacterized protein</fullName>
    </submittedName>
</protein>
<sequence length="281" mass="32194">MEGEEEGEDPVVVIDYDAVGNPILIVVDVSGAHRLPVRYCRCSNAEEQEFQLLRMGLFPTSYQEVKTIFTFAVLDDYLIDNQECKTSGYHYFAKVKRRTSSAFPHRTPNRYRELIRLSRQWRMLKEYKWNGFAHTKETPGPGKLAVMCPTCPQPGINLPENWKNDENQLLYMRSFVMDGNFTASHLKQKHPEDDVWLGSGTSIMTARERYYEHLEIAPDDRNTNDCNASKALNARISQSGTNITGIGAMACARHGFFAPCSCVDFQKGEKYVHTWILSYKE</sequence>
<proteinExistence type="predicted"/>
<organism evidence="1 2">
    <name type="scientific">Pluteus cervinus</name>
    <dbReference type="NCBI Taxonomy" id="181527"/>
    <lineage>
        <taxon>Eukaryota</taxon>
        <taxon>Fungi</taxon>
        <taxon>Dikarya</taxon>
        <taxon>Basidiomycota</taxon>
        <taxon>Agaricomycotina</taxon>
        <taxon>Agaricomycetes</taxon>
        <taxon>Agaricomycetidae</taxon>
        <taxon>Agaricales</taxon>
        <taxon>Pluteineae</taxon>
        <taxon>Pluteaceae</taxon>
        <taxon>Pluteus</taxon>
    </lineage>
</organism>
<evidence type="ECO:0000313" key="2">
    <source>
        <dbReference type="Proteomes" id="UP000308600"/>
    </source>
</evidence>
<accession>A0ACD3A0P1</accession>
<reference evidence="1 2" key="1">
    <citation type="journal article" date="2019" name="Nat. Ecol. Evol.">
        <title>Megaphylogeny resolves global patterns of mushroom evolution.</title>
        <authorList>
            <person name="Varga T."/>
            <person name="Krizsan K."/>
            <person name="Foldi C."/>
            <person name="Dima B."/>
            <person name="Sanchez-Garcia M."/>
            <person name="Sanchez-Ramirez S."/>
            <person name="Szollosi G.J."/>
            <person name="Szarkandi J.G."/>
            <person name="Papp V."/>
            <person name="Albert L."/>
            <person name="Andreopoulos W."/>
            <person name="Angelini C."/>
            <person name="Antonin V."/>
            <person name="Barry K.W."/>
            <person name="Bougher N.L."/>
            <person name="Buchanan P."/>
            <person name="Buyck B."/>
            <person name="Bense V."/>
            <person name="Catcheside P."/>
            <person name="Chovatia M."/>
            <person name="Cooper J."/>
            <person name="Damon W."/>
            <person name="Desjardin D."/>
            <person name="Finy P."/>
            <person name="Geml J."/>
            <person name="Haridas S."/>
            <person name="Hughes K."/>
            <person name="Justo A."/>
            <person name="Karasinski D."/>
            <person name="Kautmanova I."/>
            <person name="Kiss B."/>
            <person name="Kocsube S."/>
            <person name="Kotiranta H."/>
            <person name="LaButti K.M."/>
            <person name="Lechner B.E."/>
            <person name="Liimatainen K."/>
            <person name="Lipzen A."/>
            <person name="Lukacs Z."/>
            <person name="Mihaltcheva S."/>
            <person name="Morgado L.N."/>
            <person name="Niskanen T."/>
            <person name="Noordeloos M.E."/>
            <person name="Ohm R.A."/>
            <person name="Ortiz-Santana B."/>
            <person name="Ovrebo C."/>
            <person name="Racz N."/>
            <person name="Riley R."/>
            <person name="Savchenko A."/>
            <person name="Shiryaev A."/>
            <person name="Soop K."/>
            <person name="Spirin V."/>
            <person name="Szebenyi C."/>
            <person name="Tomsovsky M."/>
            <person name="Tulloss R.E."/>
            <person name="Uehling J."/>
            <person name="Grigoriev I.V."/>
            <person name="Vagvolgyi C."/>
            <person name="Papp T."/>
            <person name="Martin F.M."/>
            <person name="Miettinen O."/>
            <person name="Hibbett D.S."/>
            <person name="Nagy L.G."/>
        </authorList>
    </citation>
    <scope>NUCLEOTIDE SEQUENCE [LARGE SCALE GENOMIC DNA]</scope>
    <source>
        <strain evidence="1 2">NL-1719</strain>
    </source>
</reference>
<dbReference type="EMBL" id="ML209073">
    <property type="protein sequence ID" value="TFK59126.1"/>
    <property type="molecule type" value="Genomic_DNA"/>
</dbReference>
<keyword evidence="2" id="KW-1185">Reference proteome</keyword>
<name>A0ACD3A0P1_9AGAR</name>
<dbReference type="Proteomes" id="UP000308600">
    <property type="component" value="Unassembled WGS sequence"/>
</dbReference>
<gene>
    <name evidence="1" type="ORF">BDN72DRAFT_781179</name>
</gene>